<feature type="region of interest" description="Disordered" evidence="1">
    <location>
        <begin position="403"/>
        <end position="445"/>
    </location>
</feature>
<dbReference type="Proteomes" id="UP001304895">
    <property type="component" value="Unassembled WGS sequence"/>
</dbReference>
<reference evidence="3" key="1">
    <citation type="journal article" date="2023" name="Mol. Phylogenet. Evol.">
        <title>Genome-scale phylogeny and comparative genomics of the fungal order Sordariales.</title>
        <authorList>
            <person name="Hensen N."/>
            <person name="Bonometti L."/>
            <person name="Westerberg I."/>
            <person name="Brannstrom I.O."/>
            <person name="Guillou S."/>
            <person name="Cros-Aarteil S."/>
            <person name="Calhoun S."/>
            <person name="Haridas S."/>
            <person name="Kuo A."/>
            <person name="Mondo S."/>
            <person name="Pangilinan J."/>
            <person name="Riley R."/>
            <person name="LaButti K."/>
            <person name="Andreopoulos B."/>
            <person name="Lipzen A."/>
            <person name="Chen C."/>
            <person name="Yan M."/>
            <person name="Daum C."/>
            <person name="Ng V."/>
            <person name="Clum A."/>
            <person name="Steindorff A."/>
            <person name="Ohm R.A."/>
            <person name="Martin F."/>
            <person name="Silar P."/>
            <person name="Natvig D.O."/>
            <person name="Lalanne C."/>
            <person name="Gautier V."/>
            <person name="Ament-Velasquez S.L."/>
            <person name="Kruys A."/>
            <person name="Hutchinson M.I."/>
            <person name="Powell A.J."/>
            <person name="Barry K."/>
            <person name="Miller A.N."/>
            <person name="Grigoriev I.V."/>
            <person name="Debuchy R."/>
            <person name="Gladieux P."/>
            <person name="Hiltunen Thoren M."/>
            <person name="Johannesson H."/>
        </authorList>
    </citation>
    <scope>NUCLEOTIDE SEQUENCE</scope>
    <source>
        <strain evidence="3">CBS 123565</strain>
    </source>
</reference>
<dbReference type="EMBL" id="MU853402">
    <property type="protein sequence ID" value="KAK4137124.1"/>
    <property type="molecule type" value="Genomic_DNA"/>
</dbReference>
<feature type="compositionally biased region" description="Polar residues" evidence="1">
    <location>
        <begin position="406"/>
        <end position="417"/>
    </location>
</feature>
<dbReference type="AlphaFoldDB" id="A0AAN6ZGX4"/>
<evidence type="ECO:0000256" key="1">
    <source>
        <dbReference type="SAM" id="MobiDB-lite"/>
    </source>
</evidence>
<evidence type="ECO:0000313" key="4">
    <source>
        <dbReference type="Proteomes" id="UP001304895"/>
    </source>
</evidence>
<evidence type="ECO:0000259" key="2">
    <source>
        <dbReference type="PROSITE" id="PS50090"/>
    </source>
</evidence>
<dbReference type="PROSITE" id="PS50090">
    <property type="entry name" value="MYB_LIKE"/>
    <property type="match status" value="1"/>
</dbReference>
<organism evidence="3 4">
    <name type="scientific">Trichocladium antarcticum</name>
    <dbReference type="NCBI Taxonomy" id="1450529"/>
    <lineage>
        <taxon>Eukaryota</taxon>
        <taxon>Fungi</taxon>
        <taxon>Dikarya</taxon>
        <taxon>Ascomycota</taxon>
        <taxon>Pezizomycotina</taxon>
        <taxon>Sordariomycetes</taxon>
        <taxon>Sordariomycetidae</taxon>
        <taxon>Sordariales</taxon>
        <taxon>Chaetomiaceae</taxon>
        <taxon>Trichocladium</taxon>
    </lineage>
</organism>
<proteinExistence type="predicted"/>
<dbReference type="InterPro" id="IPR001005">
    <property type="entry name" value="SANT/Myb"/>
</dbReference>
<feature type="region of interest" description="Disordered" evidence="1">
    <location>
        <begin position="96"/>
        <end position="127"/>
    </location>
</feature>
<name>A0AAN6ZGX4_9PEZI</name>
<feature type="compositionally biased region" description="Polar residues" evidence="1">
    <location>
        <begin position="232"/>
        <end position="255"/>
    </location>
</feature>
<feature type="region of interest" description="Disordered" evidence="1">
    <location>
        <begin position="198"/>
        <end position="255"/>
    </location>
</feature>
<feature type="region of interest" description="Disordered" evidence="1">
    <location>
        <begin position="483"/>
        <end position="556"/>
    </location>
</feature>
<evidence type="ECO:0000313" key="3">
    <source>
        <dbReference type="EMBL" id="KAK4137124.1"/>
    </source>
</evidence>
<reference evidence="3" key="2">
    <citation type="submission" date="2023-05" db="EMBL/GenBank/DDBJ databases">
        <authorList>
            <consortium name="Lawrence Berkeley National Laboratory"/>
            <person name="Steindorff A."/>
            <person name="Hensen N."/>
            <person name="Bonometti L."/>
            <person name="Westerberg I."/>
            <person name="Brannstrom I.O."/>
            <person name="Guillou S."/>
            <person name="Cros-Aarteil S."/>
            <person name="Calhoun S."/>
            <person name="Haridas S."/>
            <person name="Kuo A."/>
            <person name="Mondo S."/>
            <person name="Pangilinan J."/>
            <person name="Riley R."/>
            <person name="Labutti K."/>
            <person name="Andreopoulos B."/>
            <person name="Lipzen A."/>
            <person name="Chen C."/>
            <person name="Yanf M."/>
            <person name="Daum C."/>
            <person name="Ng V."/>
            <person name="Clum A."/>
            <person name="Ohm R."/>
            <person name="Martin F."/>
            <person name="Silar P."/>
            <person name="Natvig D."/>
            <person name="Lalanne C."/>
            <person name="Gautier V."/>
            <person name="Ament-Velasquez S.L."/>
            <person name="Kruys A."/>
            <person name="Hutchinson M.I."/>
            <person name="Powell A.J."/>
            <person name="Barry K."/>
            <person name="Miller A.N."/>
            <person name="Grigoriev I.V."/>
            <person name="Debuchy R."/>
            <person name="Gladieux P."/>
            <person name="Thoren M.H."/>
            <person name="Johannesson H."/>
        </authorList>
    </citation>
    <scope>NUCLEOTIDE SEQUENCE</scope>
    <source>
        <strain evidence="3">CBS 123565</strain>
    </source>
</reference>
<keyword evidence="4" id="KW-1185">Reference proteome</keyword>
<comment type="caution">
    <text evidence="3">The sequence shown here is derived from an EMBL/GenBank/DDBJ whole genome shotgun (WGS) entry which is preliminary data.</text>
</comment>
<gene>
    <name evidence="3" type="ORF">BT67DRAFT_482062</name>
</gene>
<feature type="domain" description="Myb-like" evidence="2">
    <location>
        <begin position="610"/>
        <end position="675"/>
    </location>
</feature>
<protein>
    <recommendedName>
        <fullName evidence="2">Myb-like domain-containing protein</fullName>
    </recommendedName>
</protein>
<accession>A0AAN6ZGX4</accession>
<feature type="compositionally biased region" description="Basic and acidic residues" evidence="1">
    <location>
        <begin position="349"/>
        <end position="362"/>
    </location>
</feature>
<dbReference type="SMART" id="SM00717">
    <property type="entry name" value="SANT"/>
    <property type="match status" value="1"/>
</dbReference>
<feature type="region of interest" description="Disordered" evidence="1">
    <location>
        <begin position="342"/>
        <end position="363"/>
    </location>
</feature>
<sequence>MAKPGAAGWRAAATPCLEPQFPILDEDSSRIFEEEDEWLSHALCSFKVNPVYLLRWLPGPSLRIPPPPAQTKTQLSRRHRPHEGLRCTSARIECASGSSGEEEKSKGRWKRVHIHGEARQSAARDPVSCPTVKEGFGMFISLARPQVDMVLGDNVFTSGTAAAFAPLSFHLNGLNQANAARFFQQRLHEMSFNPIPLKGGWPEPGPKQEPLQHGLPTYGFYPGETQHAGEGQSETDTAASRPTSPSYVSHYTSSTGPRAICPPGSHLAAGPQHLDSSYWQVAPGGTAPFSSFAIAPHCGEIMWEHLHQGISPSMLEYDSFALGAHAGVYPQPGFRAGEGLHGMTPPAMSDRDSGGHGSRSTDSKLYASSGMLQAMVLSDGPGDACWSISSPASQYDDEACLDPASSGHTRVPGNTWSGPPGDETVSPKMLRIRPTPSPSSSSESIRATFLAGANSTEAGQSFLHTDNGPRSSKPARPLGAVSKARKLLPANPQSGMPRRQLMGHSDLPSSSRKLNKRRSMPRLAPRPRSPSALPRPSRAPSTASTPGGGGNGDPAERERMEFADRCAKDDFLVKHKQSGMTYREIRRLGGFTEAESTLRGRYRTLTKSREARVRKPEWSDEDLRLLEKGVRELAQNADLNSSKVPWKKVAEYIAANGGTYHFGNSTCRKRWDDLVREQIGLGRSLRKPFYEQNASVSQDGVATEAGVVGGRAGLLPRVQGLPGQGL</sequence>
<feature type="compositionally biased region" description="Low complexity" evidence="1">
    <location>
        <begin position="529"/>
        <end position="545"/>
    </location>
</feature>